<evidence type="ECO:0000256" key="2">
    <source>
        <dbReference type="ARBA" id="ARBA00023136"/>
    </source>
</evidence>
<gene>
    <name evidence="5" type="primary">gerXA</name>
    <name evidence="5" type="ORF">SPTER_21020</name>
</gene>
<evidence type="ECO:0000256" key="4">
    <source>
        <dbReference type="SAM" id="Phobius"/>
    </source>
</evidence>
<dbReference type="OrthoDB" id="9772630at2"/>
<dbReference type="PIRSF" id="PIRSF005690">
    <property type="entry name" value="GerBA"/>
    <property type="match status" value="1"/>
</dbReference>
<dbReference type="GO" id="GO:0009847">
    <property type="term" value="P:spore germination"/>
    <property type="evidence" value="ECO:0007669"/>
    <property type="project" value="InterPro"/>
</dbReference>
<evidence type="ECO:0000313" key="6">
    <source>
        <dbReference type="Proteomes" id="UP000320776"/>
    </source>
</evidence>
<protein>
    <submittedName>
        <fullName evidence="5">Spore germination protein XA</fullName>
    </submittedName>
</protein>
<name>A0A517DTX8_9FIRM</name>
<dbReference type="Pfam" id="PF03323">
    <property type="entry name" value="GerA"/>
    <property type="match status" value="1"/>
</dbReference>
<dbReference type="PANTHER" id="PTHR22550:SF9">
    <property type="entry name" value="STAGE V SPORULATION PROTEIN AF"/>
    <property type="match status" value="1"/>
</dbReference>
<feature type="region of interest" description="Disordered" evidence="3">
    <location>
        <begin position="481"/>
        <end position="506"/>
    </location>
</feature>
<dbReference type="PANTHER" id="PTHR22550">
    <property type="entry name" value="SPORE GERMINATION PROTEIN"/>
    <property type="match status" value="1"/>
</dbReference>
<dbReference type="InterPro" id="IPR050768">
    <property type="entry name" value="UPF0353/GerABKA_families"/>
</dbReference>
<proteinExistence type="inferred from homology"/>
<dbReference type="RefSeq" id="WP_144350341.1">
    <property type="nucleotide sequence ID" value="NZ_CP036259.1"/>
</dbReference>
<accession>A0A517DTX8</accession>
<keyword evidence="2 4" id="KW-0472">Membrane</keyword>
<feature type="transmembrane region" description="Helical" evidence="4">
    <location>
        <begin position="384"/>
        <end position="405"/>
    </location>
</feature>
<dbReference type="AlphaFoldDB" id="A0A517DTX8"/>
<dbReference type="InterPro" id="IPR004995">
    <property type="entry name" value="Spore_Ger"/>
</dbReference>
<dbReference type="EMBL" id="CP036259">
    <property type="protein sequence ID" value="QDR80768.1"/>
    <property type="molecule type" value="Genomic_DNA"/>
</dbReference>
<keyword evidence="6" id="KW-1185">Reference proteome</keyword>
<reference evidence="5 6" key="1">
    <citation type="submission" date="2019-02" db="EMBL/GenBank/DDBJ databases">
        <title>Closed genome of Sporomusa termitida DSM 4440.</title>
        <authorList>
            <person name="Poehlein A."/>
            <person name="Daniel R."/>
        </authorList>
    </citation>
    <scope>NUCLEOTIDE SEQUENCE [LARGE SCALE GENOMIC DNA]</scope>
    <source>
        <strain evidence="5 6">DSM 4440</strain>
    </source>
</reference>
<feature type="compositionally biased region" description="Basic and acidic residues" evidence="3">
    <location>
        <begin position="496"/>
        <end position="506"/>
    </location>
</feature>
<sequence length="506" mass="56712">MADERKIAKEIDDNINYIKDYLGVGETFDVVFREFRVGRKRAASFSINGMTNDIVLSNVLEELTVYKQEELTINTMEKLFYHRTTHSQAKLIDNMNDAITSLLSGELLFFVDGASQVLVLDARSYPVRAPAESNIEKVTRGSRDSFVETIVFNTALIRRRLRDPNLRFEIVKVGTRSQCDIAVCYIKDITNLDLVETVKKRINDINIDGIPMAEKAIEEYIVGGSKWNPLPMVRYTERPDVAAVHLLEGHVCLIVDTSPNIMILPTTFWHHVQHVEEYHQNVVVGSYLRLVRLAGVMLSLILPPLWLALVLNRQLLPESLAFLGPRDPGIIPLGLQFILAEFGIELVRMATVHVPTAQATSLGFIGAFMLGEFATKVGLFGNEIIFYTAVAAVGAFATPSMEFAMAMRLFRVSLIVLVMLFKLPGFACGVLAVFLLLLSSRSFGVPYLWPALPFNFSAMKEVLFRLPIPSKILRPAILQPQDNDRLNSGGVGKNNRSKDEKKQPEK</sequence>
<evidence type="ECO:0000313" key="5">
    <source>
        <dbReference type="EMBL" id="QDR80768.1"/>
    </source>
</evidence>
<dbReference type="Proteomes" id="UP000320776">
    <property type="component" value="Chromosome"/>
</dbReference>
<evidence type="ECO:0000256" key="1">
    <source>
        <dbReference type="ARBA" id="ARBA00005278"/>
    </source>
</evidence>
<organism evidence="5 6">
    <name type="scientific">Sporomusa termitida</name>
    <dbReference type="NCBI Taxonomy" id="2377"/>
    <lineage>
        <taxon>Bacteria</taxon>
        <taxon>Bacillati</taxon>
        <taxon>Bacillota</taxon>
        <taxon>Negativicutes</taxon>
        <taxon>Selenomonadales</taxon>
        <taxon>Sporomusaceae</taxon>
        <taxon>Sporomusa</taxon>
    </lineage>
</organism>
<feature type="transmembrane region" description="Helical" evidence="4">
    <location>
        <begin position="412"/>
        <end position="438"/>
    </location>
</feature>
<dbReference type="GO" id="GO:0016020">
    <property type="term" value="C:membrane"/>
    <property type="evidence" value="ECO:0007669"/>
    <property type="project" value="InterPro"/>
</dbReference>
<evidence type="ECO:0000256" key="3">
    <source>
        <dbReference type="SAM" id="MobiDB-lite"/>
    </source>
</evidence>
<feature type="transmembrane region" description="Helical" evidence="4">
    <location>
        <begin position="290"/>
        <end position="309"/>
    </location>
</feature>
<keyword evidence="4" id="KW-1133">Transmembrane helix</keyword>
<comment type="similarity">
    <text evidence="1">Belongs to the GerABKA family.</text>
</comment>
<dbReference type="KEGG" id="sted:SPTER_21020"/>
<feature type="transmembrane region" description="Helical" evidence="4">
    <location>
        <begin position="359"/>
        <end position="378"/>
    </location>
</feature>
<keyword evidence="4" id="KW-0812">Transmembrane</keyword>